<reference evidence="6 7" key="1">
    <citation type="submission" date="2012-09" db="EMBL/GenBank/DDBJ databases">
        <title>Genome Sequence of alkane-degrading Bacterium Alcanivorax sp. 19-m-6.</title>
        <authorList>
            <person name="Lai Q."/>
            <person name="Shao Z."/>
        </authorList>
    </citation>
    <scope>NUCLEOTIDE SEQUENCE [LARGE SCALE GENOMIC DNA]</scope>
    <source>
        <strain evidence="6 7">19-m-6</strain>
    </source>
</reference>
<dbReference type="SUPFAM" id="SSF48179">
    <property type="entry name" value="6-phosphogluconate dehydrogenase C-terminal domain-like"/>
    <property type="match status" value="1"/>
</dbReference>
<feature type="domain" description="6-phosphogluconate dehydrogenase NADP-binding" evidence="4">
    <location>
        <begin position="15"/>
        <end position="168"/>
    </location>
</feature>
<dbReference type="PIRSF" id="PIRSF000103">
    <property type="entry name" value="HIBADH"/>
    <property type="match status" value="1"/>
</dbReference>
<accession>A0A095TEW0</accession>
<feature type="active site" evidence="3">
    <location>
        <position position="180"/>
    </location>
</feature>
<dbReference type="Pfam" id="PF03446">
    <property type="entry name" value="NAD_binding_2"/>
    <property type="match status" value="1"/>
</dbReference>
<gene>
    <name evidence="6" type="ORF">Y5S_03766</name>
</gene>
<name>A0A095TEW0_9GAMM</name>
<dbReference type="Gene3D" id="1.10.1040.10">
    <property type="entry name" value="N-(1-d-carboxylethyl)-l-norvaline Dehydrogenase, domain 2"/>
    <property type="match status" value="1"/>
</dbReference>
<evidence type="ECO:0000313" key="6">
    <source>
        <dbReference type="EMBL" id="KGD60968.1"/>
    </source>
</evidence>
<dbReference type="InterPro" id="IPR006115">
    <property type="entry name" value="6PGDH_NADP-bd"/>
</dbReference>
<dbReference type="InterPro" id="IPR029154">
    <property type="entry name" value="HIBADH-like_NADP-bd"/>
</dbReference>
<dbReference type="InterPro" id="IPR013328">
    <property type="entry name" value="6PGD_dom2"/>
</dbReference>
<dbReference type="AlphaFoldDB" id="A0A095TEW0"/>
<evidence type="ECO:0000259" key="4">
    <source>
        <dbReference type="Pfam" id="PF03446"/>
    </source>
</evidence>
<dbReference type="InterPro" id="IPR036291">
    <property type="entry name" value="NAD(P)-bd_dom_sf"/>
</dbReference>
<dbReference type="GO" id="GO:0050661">
    <property type="term" value="F:NADP binding"/>
    <property type="evidence" value="ECO:0007669"/>
    <property type="project" value="InterPro"/>
</dbReference>
<evidence type="ECO:0000256" key="2">
    <source>
        <dbReference type="ARBA" id="ARBA00023027"/>
    </source>
</evidence>
<dbReference type="InterPro" id="IPR015815">
    <property type="entry name" value="HIBADH-related"/>
</dbReference>
<keyword evidence="2" id="KW-0520">NAD</keyword>
<dbReference type="GO" id="GO:0016491">
    <property type="term" value="F:oxidoreductase activity"/>
    <property type="evidence" value="ECO:0007669"/>
    <property type="project" value="UniProtKB-KW"/>
</dbReference>
<evidence type="ECO:0000256" key="3">
    <source>
        <dbReference type="PIRSR" id="PIRSR000103-1"/>
    </source>
</evidence>
<dbReference type="PANTHER" id="PTHR43060:SF15">
    <property type="entry name" value="3-HYDROXYISOBUTYRATE DEHYDROGENASE-LIKE 1, MITOCHONDRIAL-RELATED"/>
    <property type="match status" value="1"/>
</dbReference>
<dbReference type="OrthoDB" id="9786703at2"/>
<dbReference type="InterPro" id="IPR008927">
    <property type="entry name" value="6-PGluconate_DH-like_C_sf"/>
</dbReference>
<evidence type="ECO:0000256" key="1">
    <source>
        <dbReference type="ARBA" id="ARBA00023002"/>
    </source>
</evidence>
<feature type="domain" description="3-hydroxyisobutyrate dehydrogenase-like NAD-binding" evidence="5">
    <location>
        <begin position="174"/>
        <end position="291"/>
    </location>
</feature>
<sequence length="312" mass="32914">MSHSPHASSSNTALQISFLGIGLMGLPMVNRLLEAGFALTVWNRTPEKAAFFQGRARLAPSPEDAVDDADVVITMLENGAVVDAVLYQSDAISRLKPGALVLDMSSIEPAMARLHAQRVARQQGGYLDAPVSGGTRGAEAGSLSIMAGGSEDDFDRAERVFAAMGRATHIGPAGSGQLAKLANQAIVGITIGAVSEALLLAAKGGARPEKVREALLGGFAGSKILEQHGERMLERNFEPGAPARIQLKDLRMILDEARAEGLTLPLSQRVFEEYRALLASGNGEVDHSGLLLELERLNGVRLDMAANVDGES</sequence>
<dbReference type="PATRIC" id="fig|1177154.3.peg.3764"/>
<dbReference type="SUPFAM" id="SSF51735">
    <property type="entry name" value="NAD(P)-binding Rossmann-fold domains"/>
    <property type="match status" value="1"/>
</dbReference>
<dbReference type="STRING" id="1177154.Y5S_03766"/>
<dbReference type="PANTHER" id="PTHR43060">
    <property type="entry name" value="3-HYDROXYISOBUTYRATE DEHYDROGENASE-LIKE 1, MITOCHONDRIAL-RELATED"/>
    <property type="match status" value="1"/>
</dbReference>
<dbReference type="RefSeq" id="WP_052041725.1">
    <property type="nucleotide sequence ID" value="NZ_ARXV01000028.1"/>
</dbReference>
<evidence type="ECO:0000313" key="7">
    <source>
        <dbReference type="Proteomes" id="UP000029444"/>
    </source>
</evidence>
<keyword evidence="1" id="KW-0560">Oxidoreductase</keyword>
<dbReference type="EMBL" id="ARXV01000028">
    <property type="protein sequence ID" value="KGD60968.1"/>
    <property type="molecule type" value="Genomic_DNA"/>
</dbReference>
<comment type="caution">
    <text evidence="6">The sequence shown here is derived from an EMBL/GenBank/DDBJ whole genome shotgun (WGS) entry which is preliminary data.</text>
</comment>
<organism evidence="6 7">
    <name type="scientific">Alcanivorax nanhaiticus</name>
    <dbReference type="NCBI Taxonomy" id="1177154"/>
    <lineage>
        <taxon>Bacteria</taxon>
        <taxon>Pseudomonadati</taxon>
        <taxon>Pseudomonadota</taxon>
        <taxon>Gammaproteobacteria</taxon>
        <taxon>Oceanospirillales</taxon>
        <taxon>Alcanivoracaceae</taxon>
        <taxon>Alcanivorax</taxon>
    </lineage>
</organism>
<dbReference type="Proteomes" id="UP000029444">
    <property type="component" value="Unassembled WGS sequence"/>
</dbReference>
<proteinExistence type="predicted"/>
<dbReference type="Pfam" id="PF14833">
    <property type="entry name" value="NAD_binding_11"/>
    <property type="match status" value="1"/>
</dbReference>
<protein>
    <submittedName>
        <fullName evidence="6">2-hydroxy-3-oxopropionate reductase</fullName>
    </submittedName>
</protein>
<evidence type="ECO:0000259" key="5">
    <source>
        <dbReference type="Pfam" id="PF14833"/>
    </source>
</evidence>
<dbReference type="eggNOG" id="COG2084">
    <property type="taxonomic scope" value="Bacteria"/>
</dbReference>
<dbReference type="GO" id="GO:0051287">
    <property type="term" value="F:NAD binding"/>
    <property type="evidence" value="ECO:0007669"/>
    <property type="project" value="InterPro"/>
</dbReference>
<dbReference type="Gene3D" id="3.40.50.720">
    <property type="entry name" value="NAD(P)-binding Rossmann-like Domain"/>
    <property type="match status" value="1"/>
</dbReference>
<keyword evidence="7" id="KW-1185">Reference proteome</keyword>